<organism evidence="2 3">
    <name type="scientific">Araneus ventricosus</name>
    <name type="common">Orbweaver spider</name>
    <name type="synonym">Epeira ventricosa</name>
    <dbReference type="NCBI Taxonomy" id="182803"/>
    <lineage>
        <taxon>Eukaryota</taxon>
        <taxon>Metazoa</taxon>
        <taxon>Ecdysozoa</taxon>
        <taxon>Arthropoda</taxon>
        <taxon>Chelicerata</taxon>
        <taxon>Arachnida</taxon>
        <taxon>Araneae</taxon>
        <taxon>Araneomorphae</taxon>
        <taxon>Entelegynae</taxon>
        <taxon>Araneoidea</taxon>
        <taxon>Araneidae</taxon>
        <taxon>Araneus</taxon>
    </lineage>
</organism>
<keyword evidence="3" id="KW-1185">Reference proteome</keyword>
<feature type="compositionally biased region" description="Basic and acidic residues" evidence="1">
    <location>
        <begin position="33"/>
        <end position="45"/>
    </location>
</feature>
<protein>
    <submittedName>
        <fullName evidence="2">Uncharacterized protein</fullName>
    </submittedName>
</protein>
<evidence type="ECO:0000313" key="2">
    <source>
        <dbReference type="EMBL" id="GBM28979.1"/>
    </source>
</evidence>
<proteinExistence type="predicted"/>
<accession>A0A4Y2EKZ2</accession>
<name>A0A4Y2EKZ2_ARAVE</name>
<evidence type="ECO:0000313" key="3">
    <source>
        <dbReference type="Proteomes" id="UP000499080"/>
    </source>
</evidence>
<gene>
    <name evidence="2" type="ORF">AVEN_40738_1</name>
</gene>
<reference evidence="2 3" key="1">
    <citation type="journal article" date="2019" name="Sci. Rep.">
        <title>Orb-weaving spider Araneus ventricosus genome elucidates the spidroin gene catalogue.</title>
        <authorList>
            <person name="Kono N."/>
            <person name="Nakamura H."/>
            <person name="Ohtoshi R."/>
            <person name="Moran D.A.P."/>
            <person name="Shinohara A."/>
            <person name="Yoshida Y."/>
            <person name="Fujiwara M."/>
            <person name="Mori M."/>
            <person name="Tomita M."/>
            <person name="Arakawa K."/>
        </authorList>
    </citation>
    <scope>NUCLEOTIDE SEQUENCE [LARGE SCALE GENOMIC DNA]</scope>
</reference>
<evidence type="ECO:0000256" key="1">
    <source>
        <dbReference type="SAM" id="MobiDB-lite"/>
    </source>
</evidence>
<sequence>MTSSPFENLLERNEREKVELEKAKANRALRNNKNGDKTEKGETLKEKKKLILNSIENPQQVRQIMRGQYAQAANKHMMKIGSSVDYVRGGGMSNVPVTQWSICMRLLLNFRCVLLASRPVYSEPARRARVRSWIFFLLCFVIYF</sequence>
<feature type="region of interest" description="Disordered" evidence="1">
    <location>
        <begin position="21"/>
        <end position="45"/>
    </location>
</feature>
<dbReference type="Proteomes" id="UP000499080">
    <property type="component" value="Unassembled WGS sequence"/>
</dbReference>
<comment type="caution">
    <text evidence="2">The sequence shown here is derived from an EMBL/GenBank/DDBJ whole genome shotgun (WGS) entry which is preliminary data.</text>
</comment>
<dbReference type="AlphaFoldDB" id="A0A4Y2EKZ2"/>
<dbReference type="EMBL" id="BGPR01000624">
    <property type="protein sequence ID" value="GBM28979.1"/>
    <property type="molecule type" value="Genomic_DNA"/>
</dbReference>